<dbReference type="PANTHER" id="PTHR34789">
    <property type="entry name" value="EXPRESSED PROTEIN"/>
    <property type="match status" value="1"/>
</dbReference>
<sequence>MSFTKTSPFITLLLLTILLITTFTATIEAQLGPDEPNQATGLFGLPKFGNGVGSGRMGGGGFGFSFGGPNGGFSKAGVFGSSTVCLDQGPCYMQKITCLSECFKSFSNSGNGFGYGGGGGGCNFDCTSSCTATC</sequence>
<protein>
    <submittedName>
        <fullName evidence="2">Uncharacterized protein</fullName>
    </submittedName>
</protein>
<evidence type="ECO:0000256" key="1">
    <source>
        <dbReference type="SAM" id="SignalP"/>
    </source>
</evidence>
<dbReference type="Proteomes" id="UP001443914">
    <property type="component" value="Unassembled WGS sequence"/>
</dbReference>
<organism evidence="2 3">
    <name type="scientific">Saponaria officinalis</name>
    <name type="common">Common soapwort</name>
    <name type="synonym">Lychnis saponaria</name>
    <dbReference type="NCBI Taxonomy" id="3572"/>
    <lineage>
        <taxon>Eukaryota</taxon>
        <taxon>Viridiplantae</taxon>
        <taxon>Streptophyta</taxon>
        <taxon>Embryophyta</taxon>
        <taxon>Tracheophyta</taxon>
        <taxon>Spermatophyta</taxon>
        <taxon>Magnoliopsida</taxon>
        <taxon>eudicotyledons</taxon>
        <taxon>Gunneridae</taxon>
        <taxon>Pentapetalae</taxon>
        <taxon>Caryophyllales</taxon>
        <taxon>Caryophyllaceae</taxon>
        <taxon>Caryophylleae</taxon>
        <taxon>Saponaria</taxon>
    </lineage>
</organism>
<dbReference type="PANTHER" id="PTHR34789:SF8">
    <property type="entry name" value="OS07G0123900 PROTEIN"/>
    <property type="match status" value="1"/>
</dbReference>
<gene>
    <name evidence="2" type="ORF">RND81_10G031700</name>
</gene>
<feature type="chain" id="PRO_5043373863" evidence="1">
    <location>
        <begin position="30"/>
        <end position="134"/>
    </location>
</feature>
<evidence type="ECO:0000313" key="2">
    <source>
        <dbReference type="EMBL" id="KAK9681849.1"/>
    </source>
</evidence>
<keyword evidence="1" id="KW-0732">Signal</keyword>
<comment type="caution">
    <text evidence="2">The sequence shown here is derived from an EMBL/GenBank/DDBJ whole genome shotgun (WGS) entry which is preliminary data.</text>
</comment>
<dbReference type="AlphaFoldDB" id="A0AAW1HY84"/>
<proteinExistence type="predicted"/>
<evidence type="ECO:0000313" key="3">
    <source>
        <dbReference type="Proteomes" id="UP001443914"/>
    </source>
</evidence>
<feature type="signal peptide" evidence="1">
    <location>
        <begin position="1"/>
        <end position="29"/>
    </location>
</feature>
<reference evidence="2" key="1">
    <citation type="submission" date="2024-03" db="EMBL/GenBank/DDBJ databases">
        <title>WGS assembly of Saponaria officinalis var. Norfolk2.</title>
        <authorList>
            <person name="Jenkins J."/>
            <person name="Shu S."/>
            <person name="Grimwood J."/>
            <person name="Barry K."/>
            <person name="Goodstein D."/>
            <person name="Schmutz J."/>
            <person name="Leebens-Mack J."/>
            <person name="Osbourn A."/>
        </authorList>
    </citation>
    <scope>NUCLEOTIDE SEQUENCE [LARGE SCALE GENOMIC DNA]</scope>
    <source>
        <strain evidence="2">JIC</strain>
    </source>
</reference>
<name>A0AAW1HY84_SAPOF</name>
<keyword evidence="3" id="KW-1185">Reference proteome</keyword>
<accession>A0AAW1HY84</accession>
<dbReference type="EMBL" id="JBDFQZ010000010">
    <property type="protein sequence ID" value="KAK9681849.1"/>
    <property type="molecule type" value="Genomic_DNA"/>
</dbReference>